<dbReference type="GeneID" id="301551957"/>
<organism evidence="2 3">
    <name type="scientific">Streptomyces kronopolitis</name>
    <dbReference type="NCBI Taxonomy" id="1612435"/>
    <lineage>
        <taxon>Bacteria</taxon>
        <taxon>Bacillati</taxon>
        <taxon>Actinomycetota</taxon>
        <taxon>Actinomycetes</taxon>
        <taxon>Kitasatosporales</taxon>
        <taxon>Streptomycetaceae</taxon>
        <taxon>Streptomyces</taxon>
    </lineage>
</organism>
<evidence type="ECO:0000313" key="3">
    <source>
        <dbReference type="Proteomes" id="UP000600080"/>
    </source>
</evidence>
<proteinExistence type="predicted"/>
<accession>A0ABQ2K342</accession>
<sequence>MTVKQAQDAATALRNAAKRFLGPLSVLLIFALTSCSSQSRATSHREVRRLAGSTQAEESRHKAENRLRSIADAYDEKTALTLALVTVDDICSGGSAKQWFFQTGDDQYKIRCALRLTAYYGADPHHIGDVLDSIFTVGDHYSTDGAPGDTIPFNHDYYRKHLIDYYRGHSPNPTGPNTPEPAQVSDSSQTLSWDTVRSSQRKLVQEPGPGMKNDPPVTRCLREPAQKTVADIRKQYGMVFKLEFSFTDYYKVSKKGEVLISWSARRRTLQDGLVHEVA</sequence>
<reference evidence="3" key="1">
    <citation type="journal article" date="2019" name="Int. J. Syst. Evol. Microbiol.">
        <title>The Global Catalogue of Microorganisms (GCM) 10K type strain sequencing project: providing services to taxonomists for standard genome sequencing and annotation.</title>
        <authorList>
            <consortium name="The Broad Institute Genomics Platform"/>
            <consortium name="The Broad Institute Genome Sequencing Center for Infectious Disease"/>
            <person name="Wu L."/>
            <person name="Ma J."/>
        </authorList>
    </citation>
    <scope>NUCLEOTIDE SEQUENCE [LARGE SCALE GENOMIC DNA]</scope>
    <source>
        <strain evidence="3">CGMCC 4.7323</strain>
    </source>
</reference>
<evidence type="ECO:0000313" key="2">
    <source>
        <dbReference type="EMBL" id="GGN62621.1"/>
    </source>
</evidence>
<evidence type="ECO:0008006" key="4">
    <source>
        <dbReference type="Google" id="ProtNLM"/>
    </source>
</evidence>
<protein>
    <recommendedName>
        <fullName evidence="4">Lipoprotein</fullName>
    </recommendedName>
</protein>
<dbReference type="PROSITE" id="PS51257">
    <property type="entry name" value="PROKAR_LIPOPROTEIN"/>
    <property type="match status" value="1"/>
</dbReference>
<evidence type="ECO:0000256" key="1">
    <source>
        <dbReference type="SAM" id="MobiDB-lite"/>
    </source>
</evidence>
<dbReference type="EMBL" id="BMND01000047">
    <property type="protein sequence ID" value="GGN62621.1"/>
    <property type="molecule type" value="Genomic_DNA"/>
</dbReference>
<dbReference type="RefSeq" id="WP_189103879.1">
    <property type="nucleotide sequence ID" value="NZ_BMND01000047.1"/>
</dbReference>
<dbReference type="Proteomes" id="UP000600080">
    <property type="component" value="Unassembled WGS sequence"/>
</dbReference>
<comment type="caution">
    <text evidence="2">The sequence shown here is derived from an EMBL/GenBank/DDBJ whole genome shotgun (WGS) entry which is preliminary data.</text>
</comment>
<name>A0ABQ2K342_9ACTN</name>
<gene>
    <name evidence="2" type="ORF">GCM10012285_62910</name>
</gene>
<feature type="region of interest" description="Disordered" evidence="1">
    <location>
        <begin position="168"/>
        <end position="191"/>
    </location>
</feature>
<keyword evidence="3" id="KW-1185">Reference proteome</keyword>